<evidence type="ECO:0000259" key="6">
    <source>
        <dbReference type="Pfam" id="PF23559"/>
    </source>
</evidence>
<dbReference type="PANTHER" id="PTHR23155">
    <property type="entry name" value="DISEASE RESISTANCE PROTEIN RP"/>
    <property type="match status" value="1"/>
</dbReference>
<dbReference type="Pfam" id="PF23598">
    <property type="entry name" value="LRR_14"/>
    <property type="match status" value="1"/>
</dbReference>
<dbReference type="Proteomes" id="UP000030689">
    <property type="component" value="Unassembled WGS sequence"/>
</dbReference>
<organism evidence="8 9">
    <name type="scientific">Eutrema salsugineum</name>
    <name type="common">Saltwater cress</name>
    <name type="synonym">Sisymbrium salsugineum</name>
    <dbReference type="NCBI Taxonomy" id="72664"/>
    <lineage>
        <taxon>Eukaryota</taxon>
        <taxon>Viridiplantae</taxon>
        <taxon>Streptophyta</taxon>
        <taxon>Embryophyta</taxon>
        <taxon>Tracheophyta</taxon>
        <taxon>Spermatophyta</taxon>
        <taxon>Magnoliopsida</taxon>
        <taxon>eudicotyledons</taxon>
        <taxon>Gunneridae</taxon>
        <taxon>Pentapetalae</taxon>
        <taxon>rosids</taxon>
        <taxon>malvids</taxon>
        <taxon>Brassicales</taxon>
        <taxon>Brassicaceae</taxon>
        <taxon>Eutremeae</taxon>
        <taxon>Eutrema</taxon>
    </lineage>
</organism>
<dbReference type="PRINTS" id="PR00364">
    <property type="entry name" value="DISEASERSIST"/>
</dbReference>
<dbReference type="InterPro" id="IPR036388">
    <property type="entry name" value="WH-like_DNA-bd_sf"/>
</dbReference>
<feature type="domain" description="Disease resistance N-terminal" evidence="5">
    <location>
        <begin position="10"/>
        <end position="80"/>
    </location>
</feature>
<proteinExistence type="predicted"/>
<dbReference type="GO" id="GO:0098542">
    <property type="term" value="P:defense response to other organism"/>
    <property type="evidence" value="ECO:0007669"/>
    <property type="project" value="TreeGrafter"/>
</dbReference>
<evidence type="ECO:0000313" key="9">
    <source>
        <dbReference type="Proteomes" id="UP000030689"/>
    </source>
</evidence>
<dbReference type="CDD" id="cd14798">
    <property type="entry name" value="RX-CC_like"/>
    <property type="match status" value="1"/>
</dbReference>
<dbReference type="InterPro" id="IPR058922">
    <property type="entry name" value="WHD_DRP"/>
</dbReference>
<keyword evidence="3" id="KW-0611">Plant defense</keyword>
<evidence type="ECO:0008006" key="10">
    <source>
        <dbReference type="Google" id="ProtNLM"/>
    </source>
</evidence>
<dbReference type="Pfam" id="PF18052">
    <property type="entry name" value="Rx_N"/>
    <property type="match status" value="1"/>
</dbReference>
<dbReference type="Gene3D" id="3.40.50.300">
    <property type="entry name" value="P-loop containing nucleotide triphosphate hydrolases"/>
    <property type="match status" value="1"/>
</dbReference>
<dbReference type="InterPro" id="IPR002182">
    <property type="entry name" value="NB-ARC"/>
</dbReference>
<dbReference type="FunFam" id="1.10.8.430:FF:000003">
    <property type="entry name" value="Probable disease resistance protein At5g66910"/>
    <property type="match status" value="1"/>
</dbReference>
<feature type="domain" description="NB-ARC" evidence="4">
    <location>
        <begin position="131"/>
        <end position="299"/>
    </location>
</feature>
<dbReference type="GO" id="GO:0043531">
    <property type="term" value="F:ADP binding"/>
    <property type="evidence" value="ECO:0007669"/>
    <property type="project" value="InterPro"/>
</dbReference>
<dbReference type="InterPro" id="IPR055414">
    <property type="entry name" value="LRR_R13L4/SHOC2-like"/>
</dbReference>
<dbReference type="Gene3D" id="3.80.10.10">
    <property type="entry name" value="Ribonuclease Inhibitor"/>
    <property type="match status" value="1"/>
</dbReference>
<reference evidence="8 9" key="1">
    <citation type="journal article" date="2013" name="Front. Plant Sci.">
        <title>The Reference Genome of the Halophytic Plant Eutrema salsugineum.</title>
        <authorList>
            <person name="Yang R."/>
            <person name="Jarvis D.E."/>
            <person name="Chen H."/>
            <person name="Beilstein M.A."/>
            <person name="Grimwood J."/>
            <person name="Jenkins J."/>
            <person name="Shu S."/>
            <person name="Prochnik S."/>
            <person name="Xin M."/>
            <person name="Ma C."/>
            <person name="Schmutz J."/>
            <person name="Wing R.A."/>
            <person name="Mitchell-Olds T."/>
            <person name="Schumaker K.S."/>
            <person name="Wang X."/>
        </authorList>
    </citation>
    <scope>NUCLEOTIDE SEQUENCE [LARGE SCALE GENOMIC DNA]</scope>
</reference>
<dbReference type="InterPro" id="IPR041118">
    <property type="entry name" value="Rx_N"/>
</dbReference>
<dbReference type="FunFam" id="1.10.10.10:FF:000322">
    <property type="entry name" value="Probable disease resistance protein At1g63360"/>
    <property type="match status" value="1"/>
</dbReference>
<dbReference type="Gramene" id="ESQ29516">
    <property type="protein sequence ID" value="ESQ29516"/>
    <property type="gene ID" value="EUTSA_v10023259mg"/>
</dbReference>
<dbReference type="Pfam" id="PF23559">
    <property type="entry name" value="WHD_DRP"/>
    <property type="match status" value="1"/>
</dbReference>
<dbReference type="Pfam" id="PF00931">
    <property type="entry name" value="NB-ARC"/>
    <property type="match status" value="1"/>
</dbReference>
<dbReference type="Gene3D" id="1.10.10.10">
    <property type="entry name" value="Winged helix-like DNA-binding domain superfamily/Winged helix DNA-binding domain"/>
    <property type="match status" value="1"/>
</dbReference>
<dbReference type="KEGG" id="eus:EUTSA_v10023259mg"/>
<dbReference type="InterPro" id="IPR027417">
    <property type="entry name" value="P-loop_NTPase"/>
</dbReference>
<keyword evidence="9" id="KW-1185">Reference proteome</keyword>
<dbReference type="SUPFAM" id="SSF52540">
    <property type="entry name" value="P-loop containing nucleoside triphosphate hydrolases"/>
    <property type="match status" value="1"/>
</dbReference>
<dbReference type="InterPro" id="IPR032675">
    <property type="entry name" value="LRR_dom_sf"/>
</dbReference>
<dbReference type="SUPFAM" id="SSF52058">
    <property type="entry name" value="L domain-like"/>
    <property type="match status" value="1"/>
</dbReference>
<dbReference type="OMA" id="QSITWTW"/>
<evidence type="ECO:0000259" key="4">
    <source>
        <dbReference type="Pfam" id="PF00931"/>
    </source>
</evidence>
<gene>
    <name evidence="8" type="ORF">EUTSA_v10023259mg</name>
</gene>
<dbReference type="FunFam" id="3.40.50.300:FF:001091">
    <property type="entry name" value="Probable disease resistance protein At1g61300"/>
    <property type="match status" value="1"/>
</dbReference>
<accession>V4ME49</accession>
<evidence type="ECO:0000313" key="8">
    <source>
        <dbReference type="EMBL" id="ESQ29516.1"/>
    </source>
</evidence>
<protein>
    <recommendedName>
        <fullName evidence="10">NB-ARC domain-containing protein</fullName>
    </recommendedName>
</protein>
<keyword evidence="2" id="KW-0547">Nucleotide-binding</keyword>
<dbReference type="Gene3D" id="1.20.5.4130">
    <property type="match status" value="1"/>
</dbReference>
<sequence length="875" mass="102232">MAETLLLFGFEKLWELLVRESDRFTGVNGQFTELKSELETLRGFLKDADAKKHTNQEIVYDAEDIIETFVIKEELGKTCDIKKRIKQIARNIADRREVAIDMEALSKRIAKVNRICRVLEYKRSLPMKGLDKNIEKLVGHLVEEDTSQVVSIIGMGGIGKTTLARQVFNHETVKSHFVGLAWVCISQQFTRRHVWQTILRKLRPKYNKSEMTEDELQENIFQVLETQKALIVLDDIWRDEDWDRIKPVFPREKGWKVLITSRNEGVALRADPKCFTFKPDFLTFQEGWTILRRIAFPRENTIEYKVDEKMEAMGKLMIKHCGGLPLAIKVLSGLLAAQCTLREWERIYENISAHIVGGTGFDDKSTSSVYHVLYQSFEELPIYLKHCFLYLAHFQEDSAINVGELSYKWDAEGIPRHRCYNEASIRDVAYGYIEELVKRNMVISERDTNTSRFETCKLHDMMREFCLLRAEEENFLQIYRGRSTAESKSPCRSRRLVIHLPDDHDIFYPMEMKNPKLRSLLFIRNQYEAYDAYEAYEAPRLVINWLEFQLMRVLDVSYNQFEGGKLHSSIGKLIHLRYLSLYMTNIAHLPSSMQNLKLLLYLNLNIDDHVYVPNIFKEMRELTFLCLPLKIIRDRRKLELGNLVKLETLENFSTEHGSVRDLQGMTQLRDLYIYIRGEGCSMEILSSSLSELRHLENLVVYDKYKPSPPTKDEKVFVLDCMNLKQLNLTIYMPRLPDRQHFPSYLTSISLTGCRLEEDPMPILEKLLQLKNVQLLSESFSGKRMVCSWGGFPQLQMLSFGLDEWEEWIIEEGSMPLLHNLVFIGCQKLKELPDGLRFITSLKSLVCHVMGIEWAERLSKEGEDYYKVQHIPHVKC</sequence>
<name>V4ME49_EUTSA</name>
<evidence type="ECO:0000259" key="7">
    <source>
        <dbReference type="Pfam" id="PF23598"/>
    </source>
</evidence>
<evidence type="ECO:0000259" key="5">
    <source>
        <dbReference type="Pfam" id="PF18052"/>
    </source>
</evidence>
<keyword evidence="1" id="KW-0677">Repeat</keyword>
<dbReference type="AlphaFoldDB" id="V4ME49"/>
<evidence type="ECO:0000256" key="3">
    <source>
        <dbReference type="ARBA" id="ARBA00022821"/>
    </source>
</evidence>
<dbReference type="EMBL" id="KI517881">
    <property type="protein sequence ID" value="ESQ29516.1"/>
    <property type="molecule type" value="Genomic_DNA"/>
</dbReference>
<evidence type="ECO:0000256" key="2">
    <source>
        <dbReference type="ARBA" id="ARBA00022741"/>
    </source>
</evidence>
<feature type="domain" description="Disease resistance protein winged helix" evidence="6">
    <location>
        <begin position="394"/>
        <end position="465"/>
    </location>
</feature>
<dbReference type="PANTHER" id="PTHR23155:SF1185">
    <property type="entry name" value="DISEASE RESISTANCE RPP8-LIKE PROTEIN 3-RELATED"/>
    <property type="match status" value="1"/>
</dbReference>
<evidence type="ECO:0000256" key="1">
    <source>
        <dbReference type="ARBA" id="ARBA00022737"/>
    </source>
</evidence>
<dbReference type="InterPro" id="IPR044974">
    <property type="entry name" value="Disease_R_plants"/>
</dbReference>
<dbReference type="InterPro" id="IPR038005">
    <property type="entry name" value="RX-like_CC"/>
</dbReference>
<dbReference type="eggNOG" id="KOG4658">
    <property type="taxonomic scope" value="Eukaryota"/>
</dbReference>
<dbReference type="InterPro" id="IPR042197">
    <property type="entry name" value="Apaf_helical"/>
</dbReference>
<dbReference type="Gene3D" id="1.10.8.430">
    <property type="entry name" value="Helical domain of apoptotic protease-activating factors"/>
    <property type="match status" value="1"/>
</dbReference>
<feature type="domain" description="Disease resistance R13L4/SHOC-2-like LRR" evidence="7">
    <location>
        <begin position="544"/>
        <end position="848"/>
    </location>
</feature>